<reference evidence="2 3" key="1">
    <citation type="submission" date="2020-08" db="EMBL/GenBank/DDBJ databases">
        <title>Genemic of Streptomyces polyaspartic.</title>
        <authorList>
            <person name="Liu W."/>
        </authorList>
    </citation>
    <scope>NUCLEOTIDE SEQUENCE [LARGE SCALE GENOMIC DNA]</scope>
    <source>
        <strain evidence="2 3">TRM66268-LWL</strain>
    </source>
</reference>
<dbReference type="CDD" id="cd00093">
    <property type="entry name" value="HTH_XRE"/>
    <property type="match status" value="1"/>
</dbReference>
<evidence type="ECO:0000313" key="2">
    <source>
        <dbReference type="EMBL" id="MBC9716900.1"/>
    </source>
</evidence>
<accession>A0ABR7SN38</accession>
<dbReference type="RefSeq" id="WP_187817340.1">
    <property type="nucleotide sequence ID" value="NZ_JACTVJ010000016.1"/>
</dbReference>
<sequence length="400" mass="43405">MTARLREARQSRDWTQAELISRLLAAVERLGLQPRSATSLKTLVSMHENGRRAVTSEYQQLYCEVYEAEPAELGFAAHSTEVDLSTAQPTLILPSQRQLPTPANPDTLGYLDSILNQHAQAEPLVGPQFLLPAVQSQMPLIDMLVRNAAGALRDDVLRVGARYSEFIGWLYQDTGHTVDAAKWTGLAMELAQELGDPQLSAHILQRRSNIATEAGHAGQGAGLANAALRFSDEITPRLRASALRQLANSKAVLGEESDYKRAVEQAMIEAAAGDDSDMLAGYCSVAYVEMESATGAVRLGDPEPAVATYRVSLEHWPAVQVRDRGLCLARLATAHAQLGDVEGAYEAGAEAASIAQRTGSARIMDELFRLQGHLAPWSKLVEIADLNSTLDEMKGIKRPT</sequence>
<keyword evidence="3" id="KW-1185">Reference proteome</keyword>
<proteinExistence type="predicted"/>
<dbReference type="InterPro" id="IPR011990">
    <property type="entry name" value="TPR-like_helical_dom_sf"/>
</dbReference>
<dbReference type="Gene3D" id="1.10.260.40">
    <property type="entry name" value="lambda repressor-like DNA-binding domains"/>
    <property type="match status" value="1"/>
</dbReference>
<dbReference type="SUPFAM" id="SSF48452">
    <property type="entry name" value="TPR-like"/>
    <property type="match status" value="1"/>
</dbReference>
<dbReference type="EMBL" id="JACTVJ010000016">
    <property type="protein sequence ID" value="MBC9716900.1"/>
    <property type="molecule type" value="Genomic_DNA"/>
</dbReference>
<comment type="caution">
    <text evidence="2">The sequence shown here is derived from an EMBL/GenBank/DDBJ whole genome shotgun (WGS) entry which is preliminary data.</text>
</comment>
<name>A0ABR7SN38_9ACTN</name>
<dbReference type="InterPro" id="IPR010982">
    <property type="entry name" value="Lambda_DNA-bd_dom_sf"/>
</dbReference>
<dbReference type="Proteomes" id="UP000642284">
    <property type="component" value="Unassembled WGS sequence"/>
</dbReference>
<dbReference type="Gene3D" id="1.25.40.10">
    <property type="entry name" value="Tetratricopeptide repeat domain"/>
    <property type="match status" value="1"/>
</dbReference>
<dbReference type="InterPro" id="IPR001387">
    <property type="entry name" value="Cro/C1-type_HTH"/>
</dbReference>
<protein>
    <submittedName>
        <fullName evidence="2">Helix-turn-helix transcriptional regulator</fullName>
    </submittedName>
</protein>
<evidence type="ECO:0000313" key="3">
    <source>
        <dbReference type="Proteomes" id="UP000642284"/>
    </source>
</evidence>
<organism evidence="2 3">
    <name type="scientific">Streptomyces polyasparticus</name>
    <dbReference type="NCBI Taxonomy" id="2767826"/>
    <lineage>
        <taxon>Bacteria</taxon>
        <taxon>Bacillati</taxon>
        <taxon>Actinomycetota</taxon>
        <taxon>Actinomycetes</taxon>
        <taxon>Kitasatosporales</taxon>
        <taxon>Streptomycetaceae</taxon>
        <taxon>Streptomyces</taxon>
    </lineage>
</organism>
<evidence type="ECO:0000259" key="1">
    <source>
        <dbReference type="PROSITE" id="PS50943"/>
    </source>
</evidence>
<dbReference type="PROSITE" id="PS50943">
    <property type="entry name" value="HTH_CROC1"/>
    <property type="match status" value="1"/>
</dbReference>
<feature type="domain" description="HTH cro/C1-type" evidence="1">
    <location>
        <begin position="5"/>
        <end position="73"/>
    </location>
</feature>
<gene>
    <name evidence="2" type="ORF">H9Y04_30645</name>
</gene>